<dbReference type="Pfam" id="PF01728">
    <property type="entry name" value="FtsJ"/>
    <property type="match status" value="1"/>
</dbReference>
<dbReference type="InterPro" id="IPR002877">
    <property type="entry name" value="RNA_MeTrfase_FtsJ_dom"/>
</dbReference>
<organism evidence="3 4">
    <name type="scientific">Lachnellula occidentalis</name>
    <dbReference type="NCBI Taxonomy" id="215460"/>
    <lineage>
        <taxon>Eukaryota</taxon>
        <taxon>Fungi</taxon>
        <taxon>Dikarya</taxon>
        <taxon>Ascomycota</taxon>
        <taxon>Pezizomycotina</taxon>
        <taxon>Leotiomycetes</taxon>
        <taxon>Helotiales</taxon>
        <taxon>Lachnaceae</taxon>
        <taxon>Lachnellula</taxon>
    </lineage>
</organism>
<name>A0A8H8S323_9HELO</name>
<evidence type="ECO:0000259" key="2">
    <source>
        <dbReference type="Pfam" id="PF01728"/>
    </source>
</evidence>
<sequence>MSELQRDISSLPTSPNSRILAEYLAKNSPTFEWLEKVRKKGWNNPEGDRYWQNRREQSDTATEKAAQEFYEMTKQIALEMQAKTSALTPGDLGVQPFQVLDLCMAPGGFTWGTLEYNPNAIAYGITLPPDMGGYKNSFPLSAGYVKFLDITMLASEFGMGTIPTSHPDHSLFLAERPFVDQRFQLIFCGGAVLRGQERSEHRREFERTRLTTSQLILAMQRIIPGGTMVVLLRKPDAWDVVHLLHQFNSFANIQLFKSDKKHAVRSTFYLVAKDVQPEYESAISALEEWKKSWSHATFGGDEGTGEKDPEMDAEAVHKVLDDFGGNLLELAIPVWRIQGGALERQDFTKTRNDGRKKQHYWPDKRG</sequence>
<dbReference type="SUPFAM" id="SSF53335">
    <property type="entry name" value="S-adenosyl-L-methionine-dependent methyltransferases"/>
    <property type="match status" value="1"/>
</dbReference>
<dbReference type="Gene3D" id="3.40.50.150">
    <property type="entry name" value="Vaccinia Virus protein VP39"/>
    <property type="match status" value="1"/>
</dbReference>
<dbReference type="EMBL" id="QGMI01000175">
    <property type="protein sequence ID" value="TVY45877.1"/>
    <property type="molecule type" value="Genomic_DNA"/>
</dbReference>
<dbReference type="InterPro" id="IPR029063">
    <property type="entry name" value="SAM-dependent_MTases_sf"/>
</dbReference>
<evidence type="ECO:0000313" key="4">
    <source>
        <dbReference type="Proteomes" id="UP000443090"/>
    </source>
</evidence>
<protein>
    <recommendedName>
        <fullName evidence="2">Ribosomal RNA methyltransferase FtsJ domain-containing protein</fullName>
    </recommendedName>
</protein>
<evidence type="ECO:0000256" key="1">
    <source>
        <dbReference type="SAM" id="MobiDB-lite"/>
    </source>
</evidence>
<dbReference type="GO" id="GO:0008168">
    <property type="term" value="F:methyltransferase activity"/>
    <property type="evidence" value="ECO:0007669"/>
    <property type="project" value="InterPro"/>
</dbReference>
<feature type="domain" description="Ribosomal RNA methyltransferase FtsJ" evidence="2">
    <location>
        <begin position="81"/>
        <end position="274"/>
    </location>
</feature>
<reference evidence="3 4" key="1">
    <citation type="submission" date="2018-05" db="EMBL/GenBank/DDBJ databases">
        <title>Genome sequencing and assembly of the regulated plant pathogen Lachnellula willkommii and related sister species for the development of diagnostic species identification markers.</title>
        <authorList>
            <person name="Giroux E."/>
            <person name="Bilodeau G."/>
        </authorList>
    </citation>
    <scope>NUCLEOTIDE SEQUENCE [LARGE SCALE GENOMIC DNA]</scope>
    <source>
        <strain evidence="3 4">CBS 160.35</strain>
    </source>
</reference>
<gene>
    <name evidence="3" type="ORF">LOCC1_G005042</name>
</gene>
<accession>A0A8H8S323</accession>
<comment type="caution">
    <text evidence="3">The sequence shown here is derived from an EMBL/GenBank/DDBJ whole genome shotgun (WGS) entry which is preliminary data.</text>
</comment>
<dbReference type="OrthoDB" id="417125at2759"/>
<dbReference type="Proteomes" id="UP000443090">
    <property type="component" value="Unassembled WGS sequence"/>
</dbReference>
<evidence type="ECO:0000313" key="3">
    <source>
        <dbReference type="EMBL" id="TVY45877.1"/>
    </source>
</evidence>
<dbReference type="AlphaFoldDB" id="A0A8H8S323"/>
<keyword evidence="4" id="KW-1185">Reference proteome</keyword>
<feature type="region of interest" description="Disordered" evidence="1">
    <location>
        <begin position="346"/>
        <end position="366"/>
    </location>
</feature>
<dbReference type="GO" id="GO:0032259">
    <property type="term" value="P:methylation"/>
    <property type="evidence" value="ECO:0007669"/>
    <property type="project" value="InterPro"/>
</dbReference>
<proteinExistence type="predicted"/>